<dbReference type="InterPro" id="IPR029016">
    <property type="entry name" value="GAF-like_dom_sf"/>
</dbReference>
<dbReference type="SUPFAM" id="SSF47384">
    <property type="entry name" value="Homodimeric domain of signal transducing histidine kinase"/>
    <property type="match status" value="1"/>
</dbReference>
<proteinExistence type="predicted"/>
<evidence type="ECO:0000256" key="7">
    <source>
        <dbReference type="PROSITE-ProRule" id="PRU00169"/>
    </source>
</evidence>
<dbReference type="PRINTS" id="PR00344">
    <property type="entry name" value="BCTRLSENSOR"/>
</dbReference>
<dbReference type="InterPro" id="IPR000700">
    <property type="entry name" value="PAS-assoc_C"/>
</dbReference>
<evidence type="ECO:0000259" key="11">
    <source>
        <dbReference type="PROSITE" id="PS50113"/>
    </source>
</evidence>
<reference evidence="12 13" key="1">
    <citation type="submission" date="2019-02" db="EMBL/GenBank/DDBJ databases">
        <title>Draft Genome Sequences of Six Type Strains of the Genus Massilia.</title>
        <authorList>
            <person name="Miess H."/>
            <person name="Frediansyhah A."/>
            <person name="Gross H."/>
        </authorList>
    </citation>
    <scope>NUCLEOTIDE SEQUENCE [LARGE SCALE GENOMIC DNA]</scope>
    <source>
        <strain evidence="12 13">DSM 17473</strain>
    </source>
</reference>
<feature type="domain" description="Response regulatory" evidence="9">
    <location>
        <begin position="694"/>
        <end position="810"/>
    </location>
</feature>
<evidence type="ECO:0000313" key="12">
    <source>
        <dbReference type="EMBL" id="QBE62797.1"/>
    </source>
</evidence>
<dbReference type="SUPFAM" id="SSF55781">
    <property type="entry name" value="GAF domain-like"/>
    <property type="match status" value="1"/>
</dbReference>
<dbReference type="PROSITE" id="PS50110">
    <property type="entry name" value="RESPONSE_REGULATORY"/>
    <property type="match status" value="1"/>
</dbReference>
<dbReference type="SMART" id="SM00065">
    <property type="entry name" value="GAF"/>
    <property type="match status" value="1"/>
</dbReference>
<evidence type="ECO:0000256" key="2">
    <source>
        <dbReference type="ARBA" id="ARBA00004429"/>
    </source>
</evidence>
<sequence length="817" mass="89247">MHRLCPRIPMSDRTPDPGAVFGALPAPYVLLTPDFTIVLASDAFLRANGYERAQLIGRNVFAAFGTLPDNPQANDATMANLRASLHKVLETKAPDAMPVQRYDLPVPGHPGELQQKYWSPVNAPVLDDAGNVTYIVHHVKDVTARVRGNARRDALVRLTDAWRDLRSPREIVLAGLAILGELLGASRVSYGRYNEATDTLYIGPDWCVPGVPSLEGTARLREFGSFVDEMLEGLAVVVGDVEQDPRTVAHAEAFRRHHALSFVDMPVIEQGQLKSILVVSDMVPRQWATGDVALVREFAERIRTTSERARSMEALAASEAKFRSITNAMPQMVWSTTADGWHDYYNQQWYEYTGVPSGSTDGAGWNGMFHPDDRERAWDAWRHSLATGDVYEIQYRLRHRSGEYRWTLGRALPVRDETGRIIRWMGTCTDIHSQKLAEDALHEAAARKDEFLAMLAHELRNPLAPIGTAAQLLKTGLADERIRVAASDIIIRQVRHMAHLVDDLLDVSRVTRGLVQLNRVELDMADMVASAVEQALPLIEERRHVLEPHMPDVPATVLGDRTRLVQVIANLLNNAAKYTPPGGRIALYLDIVDSHARVTVRDNGIGIAPSLLPHIFDLFIQGERNPDRAQGGLGLGLTLVKSIVSLHGGFVMAHSDGAGMGSEFTVTLPLLDKVPAPAQAAPAAVHHPAVRPLSLLVVEDNPDAAGVLAELLRSEGHDVAVAEDAETALRRADLAAIDAFILDIGLPGMDGYTLARHLRADPATAGATLLALTGYGQPSDRAQSHAAGFNRHFVKPADPAELLLALQAVNGRDAIGT</sequence>
<dbReference type="Gene3D" id="3.30.450.40">
    <property type="match status" value="1"/>
</dbReference>
<evidence type="ECO:0000256" key="3">
    <source>
        <dbReference type="ARBA" id="ARBA00012438"/>
    </source>
</evidence>
<organism evidence="12 13">
    <name type="scientific">Pseudoduganella lutea</name>
    <dbReference type="NCBI Taxonomy" id="321985"/>
    <lineage>
        <taxon>Bacteria</taxon>
        <taxon>Pseudomonadati</taxon>
        <taxon>Pseudomonadota</taxon>
        <taxon>Betaproteobacteria</taxon>
        <taxon>Burkholderiales</taxon>
        <taxon>Oxalobacteraceae</taxon>
        <taxon>Telluria group</taxon>
        <taxon>Pseudoduganella</taxon>
    </lineage>
</organism>
<dbReference type="KEGG" id="plue:EWM63_07315"/>
<dbReference type="Pfam" id="PF01590">
    <property type="entry name" value="GAF"/>
    <property type="match status" value="1"/>
</dbReference>
<dbReference type="SMART" id="SM00387">
    <property type="entry name" value="HATPase_c"/>
    <property type="match status" value="1"/>
</dbReference>
<dbReference type="SUPFAM" id="SSF55785">
    <property type="entry name" value="PYP-like sensor domain (PAS domain)"/>
    <property type="match status" value="2"/>
</dbReference>
<dbReference type="CDD" id="cd17580">
    <property type="entry name" value="REC_2_DhkD-like"/>
    <property type="match status" value="1"/>
</dbReference>
<keyword evidence="5" id="KW-0808">Transferase</keyword>
<feature type="domain" description="Histidine kinase" evidence="8">
    <location>
        <begin position="454"/>
        <end position="672"/>
    </location>
</feature>
<dbReference type="InterPro" id="IPR004358">
    <property type="entry name" value="Sig_transdc_His_kin-like_C"/>
</dbReference>
<dbReference type="InterPro" id="IPR001610">
    <property type="entry name" value="PAC"/>
</dbReference>
<comment type="catalytic activity">
    <reaction evidence="1">
        <text>ATP + protein L-histidine = ADP + protein N-phospho-L-histidine.</text>
        <dbReference type="EC" id="2.7.13.3"/>
    </reaction>
</comment>
<dbReference type="InterPro" id="IPR035965">
    <property type="entry name" value="PAS-like_dom_sf"/>
</dbReference>
<dbReference type="Pfam" id="PF00512">
    <property type="entry name" value="HisKA"/>
    <property type="match status" value="1"/>
</dbReference>
<dbReference type="InterPro" id="IPR036890">
    <property type="entry name" value="HATPase_C_sf"/>
</dbReference>
<evidence type="ECO:0000256" key="6">
    <source>
        <dbReference type="ARBA" id="ARBA00022777"/>
    </source>
</evidence>
<dbReference type="Gene3D" id="1.10.287.130">
    <property type="match status" value="1"/>
</dbReference>
<evidence type="ECO:0000256" key="5">
    <source>
        <dbReference type="ARBA" id="ARBA00022679"/>
    </source>
</evidence>
<dbReference type="InterPro" id="IPR036097">
    <property type="entry name" value="HisK_dim/P_sf"/>
</dbReference>
<dbReference type="SUPFAM" id="SSF52172">
    <property type="entry name" value="CheY-like"/>
    <property type="match status" value="1"/>
</dbReference>
<protein>
    <recommendedName>
        <fullName evidence="3">histidine kinase</fullName>
        <ecNumber evidence="3">2.7.13.3</ecNumber>
    </recommendedName>
</protein>
<feature type="modified residue" description="4-aspartylphosphate" evidence="7">
    <location>
        <position position="743"/>
    </location>
</feature>
<dbReference type="InterPro" id="IPR003661">
    <property type="entry name" value="HisK_dim/P_dom"/>
</dbReference>
<dbReference type="GO" id="GO:0000155">
    <property type="term" value="F:phosphorelay sensor kinase activity"/>
    <property type="evidence" value="ECO:0007669"/>
    <property type="project" value="InterPro"/>
</dbReference>
<dbReference type="SMART" id="SM00448">
    <property type="entry name" value="REC"/>
    <property type="match status" value="1"/>
</dbReference>
<comment type="subcellular location">
    <subcellularLocation>
        <location evidence="2">Cell inner membrane</location>
        <topology evidence="2">Multi-pass membrane protein</topology>
    </subcellularLocation>
</comment>
<evidence type="ECO:0000313" key="13">
    <source>
        <dbReference type="Proteomes" id="UP000290637"/>
    </source>
</evidence>
<dbReference type="PANTHER" id="PTHR43547">
    <property type="entry name" value="TWO-COMPONENT HISTIDINE KINASE"/>
    <property type="match status" value="1"/>
</dbReference>
<gene>
    <name evidence="12" type="ORF">EWM63_07315</name>
</gene>
<dbReference type="Gene3D" id="3.30.565.10">
    <property type="entry name" value="Histidine kinase-like ATPase, C-terminal domain"/>
    <property type="match status" value="1"/>
</dbReference>
<dbReference type="Pfam" id="PF00072">
    <property type="entry name" value="Response_reg"/>
    <property type="match status" value="1"/>
</dbReference>
<dbReference type="NCBIfam" id="TIGR00229">
    <property type="entry name" value="sensory_box"/>
    <property type="match status" value="1"/>
</dbReference>
<dbReference type="FunFam" id="3.30.450.20:FF:000099">
    <property type="entry name" value="Sensory box sensor histidine kinase"/>
    <property type="match status" value="1"/>
</dbReference>
<dbReference type="SMART" id="SM00091">
    <property type="entry name" value="PAS"/>
    <property type="match status" value="2"/>
</dbReference>
<evidence type="ECO:0000259" key="9">
    <source>
        <dbReference type="PROSITE" id="PS50110"/>
    </source>
</evidence>
<evidence type="ECO:0000256" key="4">
    <source>
        <dbReference type="ARBA" id="ARBA00022553"/>
    </source>
</evidence>
<dbReference type="InterPro" id="IPR003018">
    <property type="entry name" value="GAF"/>
</dbReference>
<dbReference type="CDD" id="cd00130">
    <property type="entry name" value="PAS"/>
    <property type="match status" value="2"/>
</dbReference>
<dbReference type="SMART" id="SM00388">
    <property type="entry name" value="HisKA"/>
    <property type="match status" value="1"/>
</dbReference>
<dbReference type="OrthoDB" id="9768069at2"/>
<dbReference type="PANTHER" id="PTHR43547:SF2">
    <property type="entry name" value="HYBRID SIGNAL TRANSDUCTION HISTIDINE KINASE C"/>
    <property type="match status" value="1"/>
</dbReference>
<dbReference type="InterPro" id="IPR013656">
    <property type="entry name" value="PAS_4"/>
</dbReference>
<dbReference type="AlphaFoldDB" id="A0A4P6KVB0"/>
<dbReference type="InterPro" id="IPR001789">
    <property type="entry name" value="Sig_transdc_resp-reg_receiver"/>
</dbReference>
<dbReference type="Pfam" id="PF08447">
    <property type="entry name" value="PAS_3"/>
    <property type="match status" value="1"/>
</dbReference>
<dbReference type="Gene3D" id="3.40.50.2300">
    <property type="match status" value="1"/>
</dbReference>
<dbReference type="SUPFAM" id="SSF55874">
    <property type="entry name" value="ATPase domain of HSP90 chaperone/DNA topoisomerase II/histidine kinase"/>
    <property type="match status" value="1"/>
</dbReference>
<keyword evidence="4 7" id="KW-0597">Phosphoprotein</keyword>
<dbReference type="InterPro" id="IPR005467">
    <property type="entry name" value="His_kinase_dom"/>
</dbReference>
<accession>A0A4P6KVB0</accession>
<dbReference type="PROSITE" id="PS50112">
    <property type="entry name" value="PAS"/>
    <property type="match status" value="1"/>
</dbReference>
<dbReference type="CDD" id="cd00082">
    <property type="entry name" value="HisKA"/>
    <property type="match status" value="1"/>
</dbReference>
<dbReference type="Pfam" id="PF08448">
    <property type="entry name" value="PAS_4"/>
    <property type="match status" value="1"/>
</dbReference>
<dbReference type="Proteomes" id="UP000290637">
    <property type="component" value="Chromosome"/>
</dbReference>
<feature type="domain" description="PAS" evidence="10">
    <location>
        <begin position="318"/>
        <end position="388"/>
    </location>
</feature>
<dbReference type="SMART" id="SM00086">
    <property type="entry name" value="PAC"/>
    <property type="match status" value="1"/>
</dbReference>
<dbReference type="InterPro" id="IPR013655">
    <property type="entry name" value="PAS_fold_3"/>
</dbReference>
<feature type="domain" description="PAC" evidence="11">
    <location>
        <begin position="391"/>
        <end position="443"/>
    </location>
</feature>
<dbReference type="FunFam" id="3.30.565.10:FF:000006">
    <property type="entry name" value="Sensor histidine kinase WalK"/>
    <property type="match status" value="1"/>
</dbReference>
<keyword evidence="6" id="KW-0418">Kinase</keyword>
<dbReference type="PROSITE" id="PS50109">
    <property type="entry name" value="HIS_KIN"/>
    <property type="match status" value="1"/>
</dbReference>
<dbReference type="Pfam" id="PF02518">
    <property type="entry name" value="HATPase_c"/>
    <property type="match status" value="1"/>
</dbReference>
<evidence type="ECO:0000259" key="10">
    <source>
        <dbReference type="PROSITE" id="PS50112"/>
    </source>
</evidence>
<dbReference type="EC" id="2.7.13.3" evidence="3"/>
<dbReference type="GO" id="GO:0005886">
    <property type="term" value="C:plasma membrane"/>
    <property type="evidence" value="ECO:0007669"/>
    <property type="project" value="UniProtKB-SubCell"/>
</dbReference>
<dbReference type="CDD" id="cd00075">
    <property type="entry name" value="HATPase"/>
    <property type="match status" value="1"/>
</dbReference>
<dbReference type="InterPro" id="IPR003594">
    <property type="entry name" value="HATPase_dom"/>
</dbReference>
<dbReference type="PROSITE" id="PS50113">
    <property type="entry name" value="PAC"/>
    <property type="match status" value="1"/>
</dbReference>
<dbReference type="EMBL" id="CP035913">
    <property type="protein sequence ID" value="QBE62797.1"/>
    <property type="molecule type" value="Genomic_DNA"/>
</dbReference>
<name>A0A4P6KVB0_9BURK</name>
<evidence type="ECO:0000259" key="8">
    <source>
        <dbReference type="PROSITE" id="PS50109"/>
    </source>
</evidence>
<dbReference type="InterPro" id="IPR011006">
    <property type="entry name" value="CheY-like_superfamily"/>
</dbReference>
<evidence type="ECO:0000256" key="1">
    <source>
        <dbReference type="ARBA" id="ARBA00000085"/>
    </source>
</evidence>
<dbReference type="Gene3D" id="3.30.450.20">
    <property type="entry name" value="PAS domain"/>
    <property type="match status" value="2"/>
</dbReference>
<keyword evidence="13" id="KW-1185">Reference proteome</keyword>
<dbReference type="InterPro" id="IPR000014">
    <property type="entry name" value="PAS"/>
</dbReference>